<dbReference type="RefSeq" id="WP_131367174.1">
    <property type="nucleotide sequence ID" value="NZ_SJKB01000035.1"/>
</dbReference>
<dbReference type="InterPro" id="IPR012341">
    <property type="entry name" value="6hp_glycosidase-like_sf"/>
</dbReference>
<dbReference type="Gene3D" id="1.50.10.10">
    <property type="match status" value="1"/>
</dbReference>
<dbReference type="EMBL" id="SJKB01000035">
    <property type="protein sequence ID" value="TCC46159.1"/>
    <property type="molecule type" value="Genomic_DNA"/>
</dbReference>
<dbReference type="Gene3D" id="2.60.420.10">
    <property type="entry name" value="Maltose phosphorylase, domain 3"/>
    <property type="match status" value="1"/>
</dbReference>
<dbReference type="Proteomes" id="UP000291144">
    <property type="component" value="Unassembled WGS sequence"/>
</dbReference>
<dbReference type="Pfam" id="PF22422">
    <property type="entry name" value="MGH1-like_GH"/>
    <property type="match status" value="1"/>
</dbReference>
<evidence type="ECO:0000313" key="3">
    <source>
        <dbReference type="EMBL" id="TCC46159.1"/>
    </source>
</evidence>
<dbReference type="PANTHER" id="PTHR34987">
    <property type="entry name" value="C, PUTATIVE (AFU_ORTHOLOGUE AFUA_3G02880)-RELATED"/>
    <property type="match status" value="1"/>
</dbReference>
<name>A0A4R0JI26_9ACTN</name>
<gene>
    <name evidence="3" type="ORF">E0H73_44370</name>
</gene>
<evidence type="ECO:0000259" key="1">
    <source>
        <dbReference type="Pfam" id="PF03633"/>
    </source>
</evidence>
<feature type="domain" description="Glycoside hydrolase family 65 C-terminal" evidence="1">
    <location>
        <begin position="410"/>
        <end position="454"/>
    </location>
</feature>
<accession>A0A4R0JI26</accession>
<organism evidence="3 4">
    <name type="scientific">Kribbella pittospori</name>
    <dbReference type="NCBI Taxonomy" id="722689"/>
    <lineage>
        <taxon>Bacteria</taxon>
        <taxon>Bacillati</taxon>
        <taxon>Actinomycetota</taxon>
        <taxon>Actinomycetes</taxon>
        <taxon>Propionibacteriales</taxon>
        <taxon>Kribbellaceae</taxon>
        <taxon>Kribbella</taxon>
    </lineage>
</organism>
<comment type="caution">
    <text evidence="3">The sequence shown here is derived from an EMBL/GenBank/DDBJ whole genome shotgun (WGS) entry which is preliminary data.</text>
</comment>
<dbReference type="InterPro" id="IPR008928">
    <property type="entry name" value="6-hairpin_glycosidase_sf"/>
</dbReference>
<dbReference type="InterPro" id="IPR005194">
    <property type="entry name" value="Glyco_hydro_65_C"/>
</dbReference>
<proteinExistence type="predicted"/>
<sequence length="490" mass="53159">MTTTESRPTLRFEDPDSQALYGAIYEAALENLLGTNTVPFGDIHARSGLMDQAVGMVRAGGGYEQPWTRDATINSWNATSLLAPALAANTLWAVVEKDAAGKLRVQQDSQQWDQVVWTVGAWHHYLVTGDRDFLQSAYDVVTNTLDLREQAAVFGPDARYGLFTGPSFFNDGISGFPAPMADGIESRGSESTSYPDVVSAMYLSTNALYYAAYTRAAEMADTLGRPADGHRAKAAAIKHSINQHFWNPRTGSYNYELMADGTQGAYQEGAGLAFALLFGIADGAQASALISHAHRMIWGMPDTYPHWDRYSSAEPGRHNAIVWPLVQGLWAKGLAKHGDLEGFATETRLLAELVRDSGGFWEIYDGNTGAVEGGYQGATGVLKRRWDSEPDQTWSATAFIDMIHTGLFGMAFDDCGLTFTPSLPPGWSDVTLSGLRYRDASLKVTLCGTGNVIRSFELDGSPCGEFGVPASLHGDHTIDITLAESPIQRS</sequence>
<dbReference type="Pfam" id="PF03633">
    <property type="entry name" value="Glyco_hydro_65C"/>
    <property type="match status" value="1"/>
</dbReference>
<dbReference type="GO" id="GO:0005975">
    <property type="term" value="P:carbohydrate metabolic process"/>
    <property type="evidence" value="ECO:0007669"/>
    <property type="project" value="InterPro"/>
</dbReference>
<protein>
    <submittedName>
        <fullName evidence="3">Glycogen debranching protein</fullName>
    </submittedName>
</protein>
<evidence type="ECO:0000259" key="2">
    <source>
        <dbReference type="Pfam" id="PF22422"/>
    </source>
</evidence>
<evidence type="ECO:0000313" key="4">
    <source>
        <dbReference type="Proteomes" id="UP000291144"/>
    </source>
</evidence>
<dbReference type="PANTHER" id="PTHR34987:SF4">
    <property type="entry name" value="ALPHA-L-RHAMNOSIDASE C-TERMINAL DOMAIN-CONTAINING PROTEIN"/>
    <property type="match status" value="1"/>
</dbReference>
<feature type="domain" description="Mannosylglycerate hydrolase MGH1-like glycoside hydrolase" evidence="2">
    <location>
        <begin position="203"/>
        <end position="395"/>
    </location>
</feature>
<dbReference type="OrthoDB" id="176168at2"/>
<dbReference type="AlphaFoldDB" id="A0A4R0JI26"/>
<dbReference type="InterPro" id="IPR054491">
    <property type="entry name" value="MGH1-like_GH"/>
</dbReference>
<reference evidence="3 4" key="1">
    <citation type="submission" date="2019-02" db="EMBL/GenBank/DDBJ databases">
        <title>Kribbella capetownensis sp. nov. and Kribbella speibonae sp. nov., isolated from soil.</title>
        <authorList>
            <person name="Curtis S.M."/>
            <person name="Norton I."/>
            <person name="Everest G.J."/>
            <person name="Meyers P.R."/>
        </authorList>
    </citation>
    <scope>NUCLEOTIDE SEQUENCE [LARGE SCALE GENOMIC DNA]</scope>
    <source>
        <strain evidence="3 4">NRRL B-24813</strain>
    </source>
</reference>
<keyword evidence="4" id="KW-1185">Reference proteome</keyword>
<dbReference type="SUPFAM" id="SSF48208">
    <property type="entry name" value="Six-hairpin glycosidases"/>
    <property type="match status" value="1"/>
</dbReference>